<proteinExistence type="predicted"/>
<dbReference type="KEGG" id="cxe:FOB82_03070"/>
<protein>
    <submittedName>
        <fullName evidence="1">Uncharacterized protein</fullName>
    </submittedName>
</protein>
<organism evidence="1 2">
    <name type="scientific">Corynebacterium xerosis</name>
    <dbReference type="NCBI Taxonomy" id="1725"/>
    <lineage>
        <taxon>Bacteria</taxon>
        <taxon>Bacillati</taxon>
        <taxon>Actinomycetota</taxon>
        <taxon>Actinomycetes</taxon>
        <taxon>Mycobacteriales</taxon>
        <taxon>Corynebacteriaceae</taxon>
        <taxon>Corynebacterium</taxon>
    </lineage>
</organism>
<dbReference type="Proteomes" id="UP000426857">
    <property type="component" value="Chromosome"/>
</dbReference>
<accession>A0A6B8TDS5</accession>
<evidence type="ECO:0000313" key="1">
    <source>
        <dbReference type="EMBL" id="QGS34078.1"/>
    </source>
</evidence>
<dbReference type="RefSeq" id="WP_048744627.1">
    <property type="nucleotide sequence ID" value="NZ_CP046322.1"/>
</dbReference>
<evidence type="ECO:0000313" key="2">
    <source>
        <dbReference type="Proteomes" id="UP000426857"/>
    </source>
</evidence>
<reference evidence="1 2" key="1">
    <citation type="submission" date="2019-11" db="EMBL/GenBank/DDBJ databases">
        <title>FDA dAtabase for Regulatory Grade micrObial Sequences (FDA-ARGOS): Supporting development and validation of Infectious Disease Dx tests.</title>
        <authorList>
            <person name="Kerrigan L."/>
            <person name="Long C."/>
            <person name="Tallon L."/>
            <person name="Sadzewicz L."/>
            <person name="Vavikolanu K."/>
            <person name="Mehta A."/>
            <person name="Aluvathingal J."/>
            <person name="Nadendla S."/>
            <person name="Yan Y."/>
            <person name="Sichtig H."/>
        </authorList>
    </citation>
    <scope>NUCLEOTIDE SEQUENCE [LARGE SCALE GENOMIC DNA]</scope>
    <source>
        <strain evidence="1 2">FDAARGOS_674</strain>
    </source>
</reference>
<dbReference type="EMBL" id="CP046322">
    <property type="protein sequence ID" value="QGS34078.1"/>
    <property type="molecule type" value="Genomic_DNA"/>
</dbReference>
<sequence length="109" mass="12384">MTPQEAQAALDRMDRWQGMPNDEAHELLGQALEFIASMRTEYGVTYQVKSEDPAAPPHEFDTGRWHDSREAARAEFAKVLEEDHDVVRLVGRQVSPLETMTTAVWGERS</sequence>
<gene>
    <name evidence="1" type="ORF">FOB82_03070</name>
</gene>
<name>A0A6B8TDS5_9CORY</name>
<dbReference type="AlphaFoldDB" id="A0A6B8TDS5"/>